<name>A0ABY3PCA8_9STAP</name>
<accession>A0ABY3PCA8</accession>
<evidence type="ECO:0000313" key="1">
    <source>
        <dbReference type="EMBL" id="UEX89854.1"/>
    </source>
</evidence>
<dbReference type="InterPro" id="IPR021321">
    <property type="entry name" value="DUF2922"/>
</dbReference>
<reference evidence="1 2" key="1">
    <citation type="journal article" date="2022" name="Pathogens">
        <title>Staphylococcus ratti sp. nov. Isolated from a Lab Rat.</title>
        <authorList>
            <person name="Kovarovic V."/>
            <person name="Sedlacek I."/>
            <person name="Petras P."/>
            <person name="Kralova S."/>
            <person name="Maslanova I."/>
            <person name="Svec P."/>
            <person name="Neumann-Schaal M."/>
            <person name="Botka T."/>
            <person name="Gelbicova T."/>
            <person name="Stankova E."/>
            <person name="Doskar J."/>
            <person name="Pantucek R."/>
        </authorList>
    </citation>
    <scope>NUCLEOTIDE SEQUENCE [LARGE SCALE GENOMIC DNA]</scope>
    <source>
        <strain evidence="1 2">CCM 9025</strain>
    </source>
</reference>
<keyword evidence="2" id="KW-1185">Reference proteome</keyword>
<sequence>MKTKTLEITFENALQKPVKFQLTNLATTITRELVEIQAEKILKLNVLSHNGIPVTKVKSAQIIDRTVTVLF</sequence>
<dbReference type="Pfam" id="PF11148">
    <property type="entry name" value="DUF2922"/>
    <property type="match status" value="1"/>
</dbReference>
<evidence type="ECO:0000313" key="2">
    <source>
        <dbReference type="Proteomes" id="UP001197626"/>
    </source>
</evidence>
<protein>
    <submittedName>
        <fullName evidence="1">DUF2922 domain-containing protein</fullName>
    </submittedName>
</protein>
<proteinExistence type="predicted"/>
<dbReference type="Proteomes" id="UP001197626">
    <property type="component" value="Chromosome"/>
</dbReference>
<dbReference type="EMBL" id="CP086654">
    <property type="protein sequence ID" value="UEX89854.1"/>
    <property type="molecule type" value="Genomic_DNA"/>
</dbReference>
<dbReference type="RefSeq" id="WP_229292359.1">
    <property type="nucleotide sequence ID" value="NZ_CP086654.1"/>
</dbReference>
<gene>
    <name evidence="1" type="ORF">LN051_09860</name>
</gene>
<organism evidence="1 2">
    <name type="scientific">Staphylococcus ratti</name>
    <dbReference type="NCBI Taxonomy" id="2892440"/>
    <lineage>
        <taxon>Bacteria</taxon>
        <taxon>Bacillati</taxon>
        <taxon>Bacillota</taxon>
        <taxon>Bacilli</taxon>
        <taxon>Bacillales</taxon>
        <taxon>Staphylococcaceae</taxon>
        <taxon>Staphylococcus</taxon>
    </lineage>
</organism>